<proteinExistence type="predicted"/>
<evidence type="ECO:0000313" key="5">
    <source>
        <dbReference type="Proteomes" id="UP000610746"/>
    </source>
</evidence>
<dbReference type="NCBIfam" id="TIGR04183">
    <property type="entry name" value="Por_Secre_tail"/>
    <property type="match status" value="1"/>
</dbReference>
<keyword evidence="5" id="KW-1185">Reference proteome</keyword>
<evidence type="ECO:0000313" key="4">
    <source>
        <dbReference type="EMBL" id="NRS91930.1"/>
    </source>
</evidence>
<dbReference type="EMBL" id="JABSNO010000005">
    <property type="protein sequence ID" value="NRS91930.1"/>
    <property type="molecule type" value="Genomic_DNA"/>
</dbReference>
<dbReference type="PROSITE" id="PS50853">
    <property type="entry name" value="FN3"/>
    <property type="match status" value="1"/>
</dbReference>
<feature type="signal peptide" evidence="2">
    <location>
        <begin position="1"/>
        <end position="20"/>
    </location>
</feature>
<keyword evidence="1 2" id="KW-0732">Signal</keyword>
<dbReference type="InterPro" id="IPR026444">
    <property type="entry name" value="Secre_tail"/>
</dbReference>
<feature type="chain" id="PRO_5035293866" description="Fibronectin type-III domain-containing protein" evidence="2">
    <location>
        <begin position="21"/>
        <end position="548"/>
    </location>
</feature>
<name>A0A8J8G9U3_9FLAO</name>
<protein>
    <recommendedName>
        <fullName evidence="3">Fibronectin type-III domain-containing protein</fullName>
    </recommendedName>
</protein>
<evidence type="ECO:0000256" key="2">
    <source>
        <dbReference type="SAM" id="SignalP"/>
    </source>
</evidence>
<evidence type="ECO:0000259" key="3">
    <source>
        <dbReference type="PROSITE" id="PS50853"/>
    </source>
</evidence>
<gene>
    <name evidence="4" type="ORF">HNQ03_000997</name>
</gene>
<dbReference type="InterPro" id="IPR003961">
    <property type="entry name" value="FN3_dom"/>
</dbReference>
<dbReference type="Proteomes" id="UP000610746">
    <property type="component" value="Unassembled WGS sequence"/>
</dbReference>
<accession>A0A8J8G9U3</accession>
<dbReference type="RefSeq" id="WP_173778547.1">
    <property type="nucleotide sequence ID" value="NZ_JABSNO010000005.1"/>
</dbReference>
<dbReference type="InterPro" id="IPR036116">
    <property type="entry name" value="FN3_sf"/>
</dbReference>
<dbReference type="SUPFAM" id="SSF49265">
    <property type="entry name" value="Fibronectin type III"/>
    <property type="match status" value="1"/>
</dbReference>
<dbReference type="InterPro" id="IPR013783">
    <property type="entry name" value="Ig-like_fold"/>
</dbReference>
<feature type="domain" description="Fibronectin type-III" evidence="3">
    <location>
        <begin position="211"/>
        <end position="303"/>
    </location>
</feature>
<comment type="caution">
    <text evidence="4">The sequence shown here is derived from an EMBL/GenBank/DDBJ whole genome shotgun (WGS) entry which is preliminary data.</text>
</comment>
<reference evidence="4" key="1">
    <citation type="submission" date="2020-05" db="EMBL/GenBank/DDBJ databases">
        <title>Genomic Encyclopedia of Type Strains, Phase IV (KMG-V): Genome sequencing to study the core and pangenomes of soil and plant-associated prokaryotes.</title>
        <authorList>
            <person name="Whitman W."/>
        </authorList>
    </citation>
    <scope>NUCLEOTIDE SEQUENCE</scope>
    <source>
        <strain evidence="4">16F</strain>
    </source>
</reference>
<sequence>MKKNLLLLVFAILFSGILPAQVLQYNLALDANGSTSGNSRAPQGTIRYSRTVYVITAAEMTSSGLVSGNTINGIGFNYSTAQNLATTGNFKVYLQNTTDVANNKSTDWATSLAGMTQSSNGSVTIPATTGQVNHAFTGGSTFTYTGGGLYVAFEYENVSGTLPTVSNVAACTTSITNGLKSAQSTIAMPTTTAASNFRPQTYLATLVSCASPTNIDASTVTNTTATLTWTAANGNPPTYDLEYGPIGFTQGSGTTVSVSGTTYTFPAQAVGSNLSFYLRSNCGASQSAWLGAYNVFLIKTPPYANNFDTANNRSDGFVGTTGWSIAVDSPAITVSQTPDGFFYSNNSTTAATSQQMYSRPVNLFANNSNTATYYTRAYAFDVSTGVPGTVSPMLLKVYRNTTRSLTGATQIGTAITVNGVTHVMQTSTFTVPTTGTYYLIFSNETPVATGATNTTALIFDTFAINSTLSTNEVSAEDLFSIYPNPTSDVLNIKTDGKIKSVTIFDMAGRKMDVKILDSKIDVKNLDAGGYLISVETTKGISTEKFIKK</sequence>
<dbReference type="Gene3D" id="2.60.40.10">
    <property type="entry name" value="Immunoglobulins"/>
    <property type="match status" value="1"/>
</dbReference>
<dbReference type="AlphaFoldDB" id="A0A8J8G9U3"/>
<evidence type="ECO:0000256" key="1">
    <source>
        <dbReference type="ARBA" id="ARBA00022729"/>
    </source>
</evidence>
<dbReference type="Pfam" id="PF18962">
    <property type="entry name" value="Por_Secre_tail"/>
    <property type="match status" value="1"/>
</dbReference>
<organism evidence="4 5">
    <name type="scientific">Frigoriflavimonas asaccharolytica</name>
    <dbReference type="NCBI Taxonomy" id="2735899"/>
    <lineage>
        <taxon>Bacteria</taxon>
        <taxon>Pseudomonadati</taxon>
        <taxon>Bacteroidota</taxon>
        <taxon>Flavobacteriia</taxon>
        <taxon>Flavobacteriales</taxon>
        <taxon>Weeksellaceae</taxon>
        <taxon>Frigoriflavimonas</taxon>
    </lineage>
</organism>